<keyword evidence="3" id="KW-0804">Transcription</keyword>
<dbReference type="SMART" id="SM00342">
    <property type="entry name" value="HTH_ARAC"/>
    <property type="match status" value="1"/>
</dbReference>
<keyword evidence="2" id="KW-0238">DNA-binding</keyword>
<evidence type="ECO:0000256" key="2">
    <source>
        <dbReference type="ARBA" id="ARBA00023125"/>
    </source>
</evidence>
<protein>
    <submittedName>
        <fullName evidence="5">Transcriptional regulator</fullName>
    </submittedName>
</protein>
<dbReference type="PANTHER" id="PTHR46796:SF13">
    <property type="entry name" value="HTH-TYPE TRANSCRIPTIONAL ACTIVATOR RHAS"/>
    <property type="match status" value="1"/>
</dbReference>
<dbReference type="AlphaFoldDB" id="A0A512RLY7"/>
<organism evidence="5 6">
    <name type="scientific">Chitinophaga cymbidii</name>
    <dbReference type="NCBI Taxonomy" id="1096750"/>
    <lineage>
        <taxon>Bacteria</taxon>
        <taxon>Pseudomonadati</taxon>
        <taxon>Bacteroidota</taxon>
        <taxon>Chitinophagia</taxon>
        <taxon>Chitinophagales</taxon>
        <taxon>Chitinophagaceae</taxon>
        <taxon>Chitinophaga</taxon>
    </lineage>
</organism>
<evidence type="ECO:0000256" key="1">
    <source>
        <dbReference type="ARBA" id="ARBA00023015"/>
    </source>
</evidence>
<accession>A0A512RLY7</accession>
<evidence type="ECO:0000256" key="3">
    <source>
        <dbReference type="ARBA" id="ARBA00023163"/>
    </source>
</evidence>
<comment type="caution">
    <text evidence="5">The sequence shown here is derived from an EMBL/GenBank/DDBJ whole genome shotgun (WGS) entry which is preliminary data.</text>
</comment>
<dbReference type="Gene3D" id="1.10.10.60">
    <property type="entry name" value="Homeodomain-like"/>
    <property type="match status" value="1"/>
</dbReference>
<dbReference type="Proteomes" id="UP000321436">
    <property type="component" value="Unassembled WGS sequence"/>
</dbReference>
<dbReference type="RefSeq" id="WP_146863135.1">
    <property type="nucleotide sequence ID" value="NZ_BKAU01000002.1"/>
</dbReference>
<feature type="domain" description="HTH araC/xylS-type" evidence="4">
    <location>
        <begin position="229"/>
        <end position="258"/>
    </location>
</feature>
<dbReference type="PANTHER" id="PTHR46796">
    <property type="entry name" value="HTH-TYPE TRANSCRIPTIONAL ACTIVATOR RHAS-RELATED"/>
    <property type="match status" value="1"/>
</dbReference>
<gene>
    <name evidence="5" type="ORF">CCY01nite_29400</name>
</gene>
<sequence length="258" mass="29730">MKIFSDIKALYQPIQPLIRQAADDVAYRELPPAAPLVPFVHCYWELKTTRALDAPFNYRVVADGCIDIFFELHQPQENFVMGFCNQYTEFLLEHTFHYIGIRFLPTMFPQLFSVNAAELSNRFESLHAVVPTVAKFIASDIHPGLTMEQIKDRLDIHLSRQAAKTVFNADGRLYDAIRIILQHEGTLSTEKALDTGISPRQLRRLFEFYIGDTPKTFCKVVRFQNSLRAQPSGYYDQSHFIKDFRNFYGATPRQALNG</sequence>
<keyword evidence="6" id="KW-1185">Reference proteome</keyword>
<dbReference type="InterPro" id="IPR018060">
    <property type="entry name" value="HTH_AraC"/>
</dbReference>
<evidence type="ECO:0000313" key="5">
    <source>
        <dbReference type="EMBL" id="GEP96680.1"/>
    </source>
</evidence>
<reference evidence="5 6" key="1">
    <citation type="submission" date="2019-07" db="EMBL/GenBank/DDBJ databases">
        <title>Whole genome shotgun sequence of Chitinophaga cymbidii NBRC 109752.</title>
        <authorList>
            <person name="Hosoyama A."/>
            <person name="Uohara A."/>
            <person name="Ohji S."/>
            <person name="Ichikawa N."/>
        </authorList>
    </citation>
    <scope>NUCLEOTIDE SEQUENCE [LARGE SCALE GENOMIC DNA]</scope>
    <source>
        <strain evidence="5 6">NBRC 109752</strain>
    </source>
</reference>
<name>A0A512RLY7_9BACT</name>
<proteinExistence type="predicted"/>
<dbReference type="Pfam" id="PF20240">
    <property type="entry name" value="DUF6597"/>
    <property type="match status" value="1"/>
</dbReference>
<keyword evidence="1" id="KW-0805">Transcription regulation</keyword>
<evidence type="ECO:0000259" key="4">
    <source>
        <dbReference type="PROSITE" id="PS01124"/>
    </source>
</evidence>
<dbReference type="GO" id="GO:0043565">
    <property type="term" value="F:sequence-specific DNA binding"/>
    <property type="evidence" value="ECO:0007669"/>
    <property type="project" value="InterPro"/>
</dbReference>
<dbReference type="InterPro" id="IPR046532">
    <property type="entry name" value="DUF6597"/>
</dbReference>
<dbReference type="OrthoDB" id="323290at2"/>
<dbReference type="PROSITE" id="PS01124">
    <property type="entry name" value="HTH_ARAC_FAMILY_2"/>
    <property type="match status" value="1"/>
</dbReference>
<dbReference type="GO" id="GO:0003700">
    <property type="term" value="F:DNA-binding transcription factor activity"/>
    <property type="evidence" value="ECO:0007669"/>
    <property type="project" value="InterPro"/>
</dbReference>
<evidence type="ECO:0000313" key="6">
    <source>
        <dbReference type="Proteomes" id="UP000321436"/>
    </source>
</evidence>
<dbReference type="EMBL" id="BKAU01000002">
    <property type="protein sequence ID" value="GEP96680.1"/>
    <property type="molecule type" value="Genomic_DNA"/>
</dbReference>
<dbReference type="InterPro" id="IPR050204">
    <property type="entry name" value="AraC_XylS_family_regulators"/>
</dbReference>